<dbReference type="InterPro" id="IPR021104">
    <property type="entry name" value="KfrA_DNA-bd_N"/>
</dbReference>
<feature type="domain" description="KfrA N-terminal DNA-binding" evidence="2">
    <location>
        <begin position="9"/>
        <end position="114"/>
    </location>
</feature>
<sequence>MARAGINYIDVTKAAQAIQDKGQNPTVDRVLAHLGTGSKSTIAPLLKQWKIEQGQVVDAAGLPDDILKAVKGIHERLQQSAEVKIEQAMEESLAQISVTKDALEAATAQIEKIKQYNEQLKTQLESSKADNIELRDKLEAEHITVARLTSGNEALASQLDQAKSDINEQKQETLHIRESFEHYQTQAAEDRQLEREQYQVSKRQLEERIQATNQQLSIELKRSEQFSTEKQQISDQVKQLRKELDQIKEDLQVQKLKANDLIQKLETKEKQLVALQQSNQDLNSKHNAYISENSNLQTAKKLLEREIEQLKISLSETNDKALILSDENKIILQEKAMLHGQFKQLQDSI</sequence>
<evidence type="ECO:0000259" key="2">
    <source>
        <dbReference type="Pfam" id="PF11740"/>
    </source>
</evidence>
<organism evidence="3">
    <name type="scientific">hydrothermal vent metagenome</name>
    <dbReference type="NCBI Taxonomy" id="652676"/>
    <lineage>
        <taxon>unclassified sequences</taxon>
        <taxon>metagenomes</taxon>
        <taxon>ecological metagenomes</taxon>
    </lineage>
</organism>
<protein>
    <submittedName>
        <fullName evidence="3">Tn4651 auxiliary cointegrate resolution protein T</fullName>
    </submittedName>
</protein>
<keyword evidence="1" id="KW-0175">Coiled coil</keyword>
<accession>A0A3B0XEE6</accession>
<feature type="coiled-coil region" evidence="1">
    <location>
        <begin position="103"/>
        <end position="320"/>
    </location>
</feature>
<dbReference type="EMBL" id="UOFI01000035">
    <property type="protein sequence ID" value="VAW62970.1"/>
    <property type="molecule type" value="Genomic_DNA"/>
</dbReference>
<evidence type="ECO:0000256" key="1">
    <source>
        <dbReference type="SAM" id="Coils"/>
    </source>
</evidence>
<proteinExistence type="predicted"/>
<dbReference type="Pfam" id="PF11740">
    <property type="entry name" value="KfrA_N"/>
    <property type="match status" value="1"/>
</dbReference>
<reference evidence="3" key="1">
    <citation type="submission" date="2018-06" db="EMBL/GenBank/DDBJ databases">
        <authorList>
            <person name="Zhirakovskaya E."/>
        </authorList>
    </citation>
    <scope>NUCLEOTIDE SEQUENCE</scope>
</reference>
<name>A0A3B0XEE6_9ZZZZ</name>
<gene>
    <name evidence="3" type="ORF">MNBD_GAMMA09-1235</name>
</gene>
<evidence type="ECO:0000313" key="3">
    <source>
        <dbReference type="EMBL" id="VAW62970.1"/>
    </source>
</evidence>
<dbReference type="AlphaFoldDB" id="A0A3B0XEE6"/>